<reference evidence="5 6" key="1">
    <citation type="submission" date="2024-03" db="EMBL/GenBank/DDBJ databases">
        <authorList>
            <person name="Jo J.-H."/>
        </authorList>
    </citation>
    <scope>NUCLEOTIDE SEQUENCE [LARGE SCALE GENOMIC DNA]</scope>
    <source>
        <strain evidence="5 6">PS1R-30</strain>
    </source>
</reference>
<gene>
    <name evidence="5" type="ORF">WG901_15375</name>
</gene>
<dbReference type="SUPFAM" id="SSF46785">
    <property type="entry name" value="Winged helix' DNA-binding domain"/>
    <property type="match status" value="1"/>
</dbReference>
<organism evidence="5 6">
    <name type="scientific">Novosphingobium anseongense</name>
    <dbReference type="NCBI Taxonomy" id="3133436"/>
    <lineage>
        <taxon>Bacteria</taxon>
        <taxon>Pseudomonadati</taxon>
        <taxon>Pseudomonadota</taxon>
        <taxon>Alphaproteobacteria</taxon>
        <taxon>Sphingomonadales</taxon>
        <taxon>Sphingomonadaceae</taxon>
        <taxon>Novosphingobium</taxon>
    </lineage>
</organism>
<protein>
    <submittedName>
        <fullName evidence="5">Winged helix DNA-binding protein</fullName>
    </submittedName>
</protein>
<name>A0ABU8RY93_9SPHN</name>
<dbReference type="InterPro" id="IPR036388">
    <property type="entry name" value="WH-like_DNA-bd_sf"/>
</dbReference>
<comment type="caution">
    <text evidence="5">The sequence shown here is derived from an EMBL/GenBank/DDBJ whole genome shotgun (WGS) entry which is preliminary data.</text>
</comment>
<dbReference type="InterPro" id="IPR023187">
    <property type="entry name" value="Tscrpt_reg_MarR-type_CS"/>
</dbReference>
<evidence type="ECO:0000313" key="5">
    <source>
        <dbReference type="EMBL" id="MEJ5978031.1"/>
    </source>
</evidence>
<evidence type="ECO:0000259" key="4">
    <source>
        <dbReference type="Pfam" id="PF13463"/>
    </source>
</evidence>
<dbReference type="EMBL" id="JBBHJZ010000003">
    <property type="protein sequence ID" value="MEJ5978031.1"/>
    <property type="molecule type" value="Genomic_DNA"/>
</dbReference>
<dbReference type="InterPro" id="IPR036390">
    <property type="entry name" value="WH_DNA-bd_sf"/>
</dbReference>
<evidence type="ECO:0000313" key="6">
    <source>
        <dbReference type="Proteomes" id="UP001361239"/>
    </source>
</evidence>
<sequence length="120" mass="13209">MTIALAWVAARQARNRVLDSSLFADPAWDILLDLYICHAQDVRGTISDACIASSVPATTALRWISILESRDLVTRSRDPKDRRRTFLNLSAQGVRKMEEALDGASASDAKLGLGRLRAVK</sequence>
<dbReference type="RefSeq" id="WP_339587975.1">
    <property type="nucleotide sequence ID" value="NZ_JBBHJZ010000003.1"/>
</dbReference>
<dbReference type="Pfam" id="PF13463">
    <property type="entry name" value="HTH_27"/>
    <property type="match status" value="1"/>
</dbReference>
<proteinExistence type="predicted"/>
<keyword evidence="6" id="KW-1185">Reference proteome</keyword>
<evidence type="ECO:0000256" key="1">
    <source>
        <dbReference type="ARBA" id="ARBA00023015"/>
    </source>
</evidence>
<dbReference type="InterPro" id="IPR000835">
    <property type="entry name" value="HTH_MarR-typ"/>
</dbReference>
<evidence type="ECO:0000256" key="2">
    <source>
        <dbReference type="ARBA" id="ARBA00023125"/>
    </source>
</evidence>
<feature type="domain" description="HTH marR-type" evidence="4">
    <location>
        <begin position="40"/>
        <end position="93"/>
    </location>
</feature>
<dbReference type="Proteomes" id="UP001361239">
    <property type="component" value="Unassembled WGS sequence"/>
</dbReference>
<keyword evidence="2 5" id="KW-0238">DNA-binding</keyword>
<dbReference type="PROSITE" id="PS01117">
    <property type="entry name" value="HTH_MARR_1"/>
    <property type="match status" value="1"/>
</dbReference>
<keyword evidence="1" id="KW-0805">Transcription regulation</keyword>
<accession>A0ABU8RY93</accession>
<dbReference type="GO" id="GO:0003677">
    <property type="term" value="F:DNA binding"/>
    <property type="evidence" value="ECO:0007669"/>
    <property type="project" value="UniProtKB-KW"/>
</dbReference>
<evidence type="ECO:0000256" key="3">
    <source>
        <dbReference type="ARBA" id="ARBA00023163"/>
    </source>
</evidence>
<dbReference type="Gene3D" id="1.10.10.10">
    <property type="entry name" value="Winged helix-like DNA-binding domain superfamily/Winged helix DNA-binding domain"/>
    <property type="match status" value="1"/>
</dbReference>
<keyword evidence="3" id="KW-0804">Transcription</keyword>